<evidence type="ECO:0000313" key="2">
    <source>
        <dbReference type="Proteomes" id="UP000694287"/>
    </source>
</evidence>
<gene>
    <name evidence="1" type="ORF">I4I81_09915</name>
</gene>
<accession>A0ABS6UQN4</accession>
<dbReference type="GO" id="GO:0016787">
    <property type="term" value="F:hydrolase activity"/>
    <property type="evidence" value="ECO:0007669"/>
    <property type="project" value="UniProtKB-KW"/>
</dbReference>
<keyword evidence="2" id="KW-1185">Reference proteome</keyword>
<protein>
    <submittedName>
        <fullName evidence="1">Alpha/beta hydrolase</fullName>
    </submittedName>
</protein>
<name>A0ABS6UQN4_9PSEU</name>
<dbReference type="RefSeq" id="WP_218604455.1">
    <property type="nucleotide sequence ID" value="NZ_JADQDJ010000224.1"/>
</dbReference>
<comment type="caution">
    <text evidence="1">The sequence shown here is derived from an EMBL/GenBank/DDBJ whole genome shotgun (WGS) entry which is preliminary data.</text>
</comment>
<keyword evidence="1" id="KW-0378">Hydrolase</keyword>
<reference evidence="1 2" key="1">
    <citation type="submission" date="2020-11" db="EMBL/GenBank/DDBJ databases">
        <title>Pseudonocardia abyssalis sp. nov. and Pseudonocardia oceani sp. nov., description and phylogenomic analysis of two novel actinomycetes isolated from the deep Southern Ocean.</title>
        <authorList>
            <person name="Parra J."/>
        </authorList>
    </citation>
    <scope>NUCLEOTIDE SEQUENCE [LARGE SCALE GENOMIC DNA]</scope>
    <source>
        <strain evidence="1 2">KRD-168</strain>
    </source>
</reference>
<proteinExistence type="predicted"/>
<organism evidence="1 2">
    <name type="scientific">Pseudonocardia abyssalis</name>
    <dbReference type="NCBI Taxonomy" id="2792008"/>
    <lineage>
        <taxon>Bacteria</taxon>
        <taxon>Bacillati</taxon>
        <taxon>Actinomycetota</taxon>
        <taxon>Actinomycetes</taxon>
        <taxon>Pseudonocardiales</taxon>
        <taxon>Pseudonocardiaceae</taxon>
        <taxon>Pseudonocardia</taxon>
    </lineage>
</organism>
<sequence>MTFEHVLLPGAGTPLLLLHGTGGDEHDLLPLRDHLGWAGDGAGPVLSPRGQVSENGANRFFRRLAEGVLDEDDLRARVDELADFVLGVDAGPWVAAGFSNGANTASALLFRRPEVLSAAVLLAAMVPFRDGPGDVDLSGKRVAVSNGRRDPLVSTAETATLLAQLRGCGAEVEEFPHDGGHGIDASVLPEVKAFLER</sequence>
<dbReference type="EMBL" id="JADQDK010000001">
    <property type="protein sequence ID" value="MBW0134573.1"/>
    <property type="molecule type" value="Genomic_DNA"/>
</dbReference>
<dbReference type="Proteomes" id="UP000694287">
    <property type="component" value="Unassembled WGS sequence"/>
</dbReference>
<evidence type="ECO:0000313" key="1">
    <source>
        <dbReference type="EMBL" id="MBW0134573.1"/>
    </source>
</evidence>